<dbReference type="GO" id="GO:0005886">
    <property type="term" value="C:plasma membrane"/>
    <property type="evidence" value="ECO:0007669"/>
    <property type="project" value="UniProtKB-SubCell"/>
</dbReference>
<sequence length="337" mass="36802">MSDMFDKFGFVIEAAQADMLYYAIAFSLLMITLGVFGLVTMKDRAAARIRALSAGTGSVSATARSGGGSNLQITKAQGVRPTGWMKSLVPSNQEQLLETQYQLGSIGFEGVNAVRDFFLVRLALMGAVPMLMGLWVVLAGLDALPQVLSDRLDTISLLGRFQICAVGAAVGFYGPAYWLKSRVSNRRDKIRQGFPNALDLLQISVESGLGFDAALARVGTEIGRVSPEIAYEMLLVQHEIQAGRDRNQAMEDMARRMGIPEAVSFVTVVAQSLQFGTSLTTALRVYAKEMRENRELAAQEKANKLPVHMSAVMSMMMLPALFLITLTPIIIRYMAIF</sequence>
<keyword evidence="9" id="KW-1185">Reference proteome</keyword>
<dbReference type="PANTHER" id="PTHR35007:SF2">
    <property type="entry name" value="PILUS ASSEMBLE PROTEIN"/>
    <property type="match status" value="1"/>
</dbReference>
<evidence type="ECO:0000313" key="8">
    <source>
        <dbReference type="EMBL" id="TMM54626.1"/>
    </source>
</evidence>
<dbReference type="AlphaFoldDB" id="A0A5S3PK47"/>
<feature type="transmembrane region" description="Helical" evidence="6">
    <location>
        <begin position="118"/>
        <end position="138"/>
    </location>
</feature>
<evidence type="ECO:0000256" key="1">
    <source>
        <dbReference type="ARBA" id="ARBA00004651"/>
    </source>
</evidence>
<keyword evidence="3 6" id="KW-0812">Transmembrane</keyword>
<proteinExistence type="predicted"/>
<organism evidence="8 9">
    <name type="scientific">Sulfitobacter sabulilitoris</name>
    <dbReference type="NCBI Taxonomy" id="2562655"/>
    <lineage>
        <taxon>Bacteria</taxon>
        <taxon>Pseudomonadati</taxon>
        <taxon>Pseudomonadota</taxon>
        <taxon>Alphaproteobacteria</taxon>
        <taxon>Rhodobacterales</taxon>
        <taxon>Roseobacteraceae</taxon>
        <taxon>Sulfitobacter</taxon>
    </lineage>
</organism>
<evidence type="ECO:0000256" key="4">
    <source>
        <dbReference type="ARBA" id="ARBA00022989"/>
    </source>
</evidence>
<feature type="domain" description="Type II secretion system protein GspF" evidence="7">
    <location>
        <begin position="198"/>
        <end position="326"/>
    </location>
</feature>
<evidence type="ECO:0000259" key="7">
    <source>
        <dbReference type="Pfam" id="PF00482"/>
    </source>
</evidence>
<dbReference type="PANTHER" id="PTHR35007">
    <property type="entry name" value="INTEGRAL MEMBRANE PROTEIN-RELATED"/>
    <property type="match status" value="1"/>
</dbReference>
<dbReference type="OrthoDB" id="9810662at2"/>
<comment type="subcellular location">
    <subcellularLocation>
        <location evidence="1">Cell membrane</location>
        <topology evidence="1">Multi-pass membrane protein</topology>
    </subcellularLocation>
</comment>
<keyword evidence="2" id="KW-1003">Cell membrane</keyword>
<dbReference type="Proteomes" id="UP000309550">
    <property type="component" value="Unassembled WGS sequence"/>
</dbReference>
<evidence type="ECO:0000256" key="3">
    <source>
        <dbReference type="ARBA" id="ARBA00022692"/>
    </source>
</evidence>
<feature type="transmembrane region" description="Helical" evidence="6">
    <location>
        <begin position="158"/>
        <end position="179"/>
    </location>
</feature>
<keyword evidence="4 6" id="KW-1133">Transmembrane helix</keyword>
<dbReference type="InterPro" id="IPR018076">
    <property type="entry name" value="T2SS_GspF_dom"/>
</dbReference>
<evidence type="ECO:0000256" key="6">
    <source>
        <dbReference type="SAM" id="Phobius"/>
    </source>
</evidence>
<name>A0A5S3PK47_9RHOB</name>
<evidence type="ECO:0000313" key="9">
    <source>
        <dbReference type="Proteomes" id="UP000309550"/>
    </source>
</evidence>
<dbReference type="Pfam" id="PF00482">
    <property type="entry name" value="T2SSF"/>
    <property type="match status" value="1"/>
</dbReference>
<reference evidence="8 9" key="1">
    <citation type="submission" date="2019-05" db="EMBL/GenBank/DDBJ databases">
        <title>Sulfitobacter sabulilitoris sp. nov., isolated from a marine sand.</title>
        <authorList>
            <person name="Yoon J.-H."/>
        </authorList>
    </citation>
    <scope>NUCLEOTIDE SEQUENCE [LARGE SCALE GENOMIC DNA]</scope>
    <source>
        <strain evidence="8 9">HSMS-29</strain>
    </source>
</reference>
<dbReference type="EMBL" id="VANS01000001">
    <property type="protein sequence ID" value="TMM54626.1"/>
    <property type="molecule type" value="Genomic_DNA"/>
</dbReference>
<feature type="transmembrane region" description="Helical" evidence="6">
    <location>
        <begin position="20"/>
        <end position="40"/>
    </location>
</feature>
<evidence type="ECO:0000256" key="5">
    <source>
        <dbReference type="ARBA" id="ARBA00023136"/>
    </source>
</evidence>
<accession>A0A5S3PK47</accession>
<evidence type="ECO:0000256" key="2">
    <source>
        <dbReference type="ARBA" id="ARBA00022475"/>
    </source>
</evidence>
<gene>
    <name evidence="8" type="ORF">FDT80_03280</name>
</gene>
<comment type="caution">
    <text evidence="8">The sequence shown here is derived from an EMBL/GenBank/DDBJ whole genome shotgun (WGS) entry which is preliminary data.</text>
</comment>
<feature type="transmembrane region" description="Helical" evidence="6">
    <location>
        <begin position="307"/>
        <end position="331"/>
    </location>
</feature>
<protein>
    <submittedName>
        <fullName evidence="8">Type II secretion system F family protein</fullName>
    </submittedName>
</protein>
<keyword evidence="5 6" id="KW-0472">Membrane</keyword>